<reference evidence="1 2" key="1">
    <citation type="journal article" date="2022" name="New Phytol.">
        <title>Ecological generalism drives hyperdiversity of secondary metabolite gene clusters in xylarialean endophytes.</title>
        <authorList>
            <person name="Franco M.E.E."/>
            <person name="Wisecaver J.H."/>
            <person name="Arnold A.E."/>
            <person name="Ju Y.M."/>
            <person name="Slot J.C."/>
            <person name="Ahrendt S."/>
            <person name="Moore L.P."/>
            <person name="Eastman K.E."/>
            <person name="Scott K."/>
            <person name="Konkel Z."/>
            <person name="Mondo S.J."/>
            <person name="Kuo A."/>
            <person name="Hayes R.D."/>
            <person name="Haridas S."/>
            <person name="Andreopoulos B."/>
            <person name="Riley R."/>
            <person name="LaButti K."/>
            <person name="Pangilinan J."/>
            <person name="Lipzen A."/>
            <person name="Amirebrahimi M."/>
            <person name="Yan J."/>
            <person name="Adam C."/>
            <person name="Keymanesh K."/>
            <person name="Ng V."/>
            <person name="Louie K."/>
            <person name="Northen T."/>
            <person name="Drula E."/>
            <person name="Henrissat B."/>
            <person name="Hsieh H.M."/>
            <person name="Youens-Clark K."/>
            <person name="Lutzoni F."/>
            <person name="Miadlikowska J."/>
            <person name="Eastwood D.C."/>
            <person name="Hamelin R.C."/>
            <person name="Grigoriev I.V."/>
            <person name="U'Ren J.M."/>
        </authorList>
    </citation>
    <scope>NUCLEOTIDE SEQUENCE [LARGE SCALE GENOMIC DNA]</scope>
    <source>
        <strain evidence="1 2">ER1909</strain>
    </source>
</reference>
<dbReference type="Proteomes" id="UP001497680">
    <property type="component" value="Unassembled WGS sequence"/>
</dbReference>
<protein>
    <submittedName>
        <fullName evidence="1">Uncharacterized protein</fullName>
    </submittedName>
</protein>
<evidence type="ECO:0000313" key="2">
    <source>
        <dbReference type="Proteomes" id="UP001497680"/>
    </source>
</evidence>
<evidence type="ECO:0000313" key="1">
    <source>
        <dbReference type="EMBL" id="KAI6090040.1"/>
    </source>
</evidence>
<keyword evidence="2" id="KW-1185">Reference proteome</keyword>
<accession>A0ACC0DCA7</accession>
<sequence length="332" mass="36693">MKQYWWWDDFFAIISLPIQITLLSLMLVWRNIGLGQHADTILAENPLLLLQGAKYLYIATFIFDCSITFPKLSAIFFYARVFRSNNKLFKINLWIAGCLVTGWLVAAAVSTIFQCTPIKKAWNPILPGTCINTSAWYLATSAISVVIDFYILLLPVPMIWALKMSLKRRLYLLGAFFLAYSVIVLSIGRLVSISDLFPSLGTDLTWNVYPYLYWVGFEGAISLISISVPNIVGLVKTLRGRRCPGNNLAGGKKYTGPISTKANAMANVCGTQSTGDDYSGFQRLSSSECASVPGTDGQRGLGPTDGKGDALELRRIRVQTHISVSKGTYLSI</sequence>
<proteinExistence type="predicted"/>
<name>A0ACC0DCA7_9PEZI</name>
<dbReference type="EMBL" id="MU394292">
    <property type="protein sequence ID" value="KAI6090040.1"/>
    <property type="molecule type" value="Genomic_DNA"/>
</dbReference>
<organism evidence="1 2">
    <name type="scientific">Hypoxylon rubiginosum</name>
    <dbReference type="NCBI Taxonomy" id="110542"/>
    <lineage>
        <taxon>Eukaryota</taxon>
        <taxon>Fungi</taxon>
        <taxon>Dikarya</taxon>
        <taxon>Ascomycota</taxon>
        <taxon>Pezizomycotina</taxon>
        <taxon>Sordariomycetes</taxon>
        <taxon>Xylariomycetidae</taxon>
        <taxon>Xylariales</taxon>
        <taxon>Hypoxylaceae</taxon>
        <taxon>Hypoxylon</taxon>
    </lineage>
</organism>
<comment type="caution">
    <text evidence="1">The sequence shown here is derived from an EMBL/GenBank/DDBJ whole genome shotgun (WGS) entry which is preliminary data.</text>
</comment>
<gene>
    <name evidence="1" type="ORF">F4821DRAFT_275245</name>
</gene>